<reference evidence="7 8" key="1">
    <citation type="journal article" date="2009" name="Stand. Genomic Sci.">
        <title>Complete genome sequence of Pirellula staleyi type strain (ATCC 27377).</title>
        <authorList>
            <person name="Clum A."/>
            <person name="Tindall B.J."/>
            <person name="Sikorski J."/>
            <person name="Ivanova N."/>
            <person name="Mavrommatis K."/>
            <person name="Lucas S."/>
            <person name="Glavina del Rio T."/>
            <person name="Nolan M."/>
            <person name="Chen F."/>
            <person name="Tice H."/>
            <person name="Pitluck S."/>
            <person name="Cheng J.F."/>
            <person name="Chertkov O."/>
            <person name="Brettin T."/>
            <person name="Han C."/>
            <person name="Detter J.C."/>
            <person name="Kuske C."/>
            <person name="Bruce D."/>
            <person name="Goodwin L."/>
            <person name="Ovchinikova G."/>
            <person name="Pati A."/>
            <person name="Mikhailova N."/>
            <person name="Chen A."/>
            <person name="Palaniappan K."/>
            <person name="Land M."/>
            <person name="Hauser L."/>
            <person name="Chang Y.J."/>
            <person name="Jeffries C.D."/>
            <person name="Chain P."/>
            <person name="Rohde M."/>
            <person name="Goker M."/>
            <person name="Bristow J."/>
            <person name="Eisen J.A."/>
            <person name="Markowitz V."/>
            <person name="Hugenholtz P."/>
            <person name="Kyrpides N.C."/>
            <person name="Klenk H.P."/>
            <person name="Lapidus A."/>
        </authorList>
    </citation>
    <scope>NUCLEOTIDE SEQUENCE [LARGE SCALE GENOMIC DNA]</scope>
    <source>
        <strain evidence="8">ATCC 27377 / DSM 6068 / ICPB 4128</strain>
    </source>
</reference>
<organism evidence="7 8">
    <name type="scientific">Pirellula staleyi (strain ATCC 27377 / DSM 6068 / ICPB 4128)</name>
    <name type="common">Pirella staleyi</name>
    <dbReference type="NCBI Taxonomy" id="530564"/>
    <lineage>
        <taxon>Bacteria</taxon>
        <taxon>Pseudomonadati</taxon>
        <taxon>Planctomycetota</taxon>
        <taxon>Planctomycetia</taxon>
        <taxon>Pirellulales</taxon>
        <taxon>Pirellulaceae</taxon>
        <taxon>Pirellula</taxon>
    </lineage>
</organism>
<evidence type="ECO:0000259" key="6">
    <source>
        <dbReference type="Pfam" id="PF06283"/>
    </source>
</evidence>
<dbReference type="Gene3D" id="3.40.50.850">
    <property type="entry name" value="Isochorismatase-like"/>
    <property type="match status" value="1"/>
</dbReference>
<dbReference type="Gene3D" id="3.40.50.880">
    <property type="match status" value="1"/>
</dbReference>
<dbReference type="eggNOG" id="COG3391">
    <property type="taxonomic scope" value="Bacteria"/>
</dbReference>
<feature type="repeat" description="NHL" evidence="4">
    <location>
        <begin position="132"/>
        <end position="170"/>
    </location>
</feature>
<evidence type="ECO:0000256" key="5">
    <source>
        <dbReference type="SAM" id="SignalP"/>
    </source>
</evidence>
<evidence type="ECO:0000256" key="1">
    <source>
        <dbReference type="ARBA" id="ARBA00022729"/>
    </source>
</evidence>
<dbReference type="EMBL" id="CP001848">
    <property type="protein sequence ID" value="ADB16833.1"/>
    <property type="molecule type" value="Genomic_DNA"/>
</dbReference>
<dbReference type="Pfam" id="PF01436">
    <property type="entry name" value="NHL"/>
    <property type="match status" value="3"/>
</dbReference>
<dbReference type="Gene3D" id="2.120.10.30">
    <property type="entry name" value="TolB, C-terminal domain"/>
    <property type="match status" value="1"/>
</dbReference>
<feature type="domain" description="ThuA-like" evidence="6">
    <location>
        <begin position="642"/>
        <end position="827"/>
    </location>
</feature>
<evidence type="ECO:0000313" key="8">
    <source>
        <dbReference type="Proteomes" id="UP000001887"/>
    </source>
</evidence>
<dbReference type="InterPro" id="IPR011042">
    <property type="entry name" value="6-blade_b-propeller_TolB-like"/>
</dbReference>
<keyword evidence="3" id="KW-0325">Glycoprotein</keyword>
<dbReference type="CDD" id="cd14958">
    <property type="entry name" value="NHL_PAL_like"/>
    <property type="match status" value="1"/>
</dbReference>
<dbReference type="Pfam" id="PF06283">
    <property type="entry name" value="ThuA"/>
    <property type="match status" value="1"/>
</dbReference>
<dbReference type="SUPFAM" id="SSF52499">
    <property type="entry name" value="Isochorismatase-like hydrolases"/>
    <property type="match status" value="1"/>
</dbReference>
<keyword evidence="8" id="KW-1185">Reference proteome</keyword>
<dbReference type="InterPro" id="IPR036380">
    <property type="entry name" value="Isochorismatase-like_sf"/>
</dbReference>
<name>D2R2J3_PIRSD</name>
<dbReference type="OrthoDB" id="272395at2"/>
<accession>D2R2J3</accession>
<dbReference type="HOGENOM" id="CLU_336757_0_0_0"/>
<feature type="signal peptide" evidence="5">
    <location>
        <begin position="1"/>
        <end position="27"/>
    </location>
</feature>
<dbReference type="AlphaFoldDB" id="D2R2J3"/>
<evidence type="ECO:0000313" key="7">
    <source>
        <dbReference type="EMBL" id="ADB16833.1"/>
    </source>
</evidence>
<dbReference type="CDD" id="cd03128">
    <property type="entry name" value="GAT_1"/>
    <property type="match status" value="1"/>
</dbReference>
<dbReference type="STRING" id="530564.Psta_2160"/>
<proteinExistence type="predicted"/>
<evidence type="ECO:0000256" key="3">
    <source>
        <dbReference type="ARBA" id="ARBA00023180"/>
    </source>
</evidence>
<dbReference type="KEGG" id="psl:Psta_2160"/>
<dbReference type="SUPFAM" id="SSF52317">
    <property type="entry name" value="Class I glutamine amidotransferase-like"/>
    <property type="match status" value="1"/>
</dbReference>
<evidence type="ECO:0000256" key="2">
    <source>
        <dbReference type="ARBA" id="ARBA00022737"/>
    </source>
</evidence>
<evidence type="ECO:0000256" key="4">
    <source>
        <dbReference type="PROSITE-ProRule" id="PRU00504"/>
    </source>
</evidence>
<sequence precursor="true">MSLQLAIRLSLVAIVSGTLACATNLSAEDQAPRYESKGFLEFPKEVELGEVSAVAVAPTGEIVVLHRGEEPIAVFDAAGKYKTSYGRGMFKVPHGLRFDKQGNLWTTDNGNHVLRRFNSEGVQTKTIGEENKPGNGNLQFRSPDDLVFGSDGSIYVADAGNGRVVKLSAEGDFVFAFGKKGKKEGEFATAHGIAIDSEDRIYIADRGNKRVQQFSSDGKYLASFDVFAGNPFGLLVVGSELLVTEGDQNKLFHLSLDGKLVHTWPQSIDLQLPHLMSVASDGTLYVAEVKGKRVQKFSPRTSPTGAQATACDDVAAPQLLPMNLTRRVADEAGNFKRVTTQEKWDFSKTAFIVCDVWDSHHSLNAVRRETQLLLRMNEVLKVARDRGAMIIHAPSDCMKSYEGHPGRAIAKNAPKASNLPTDIGIWCKQIPTEEAGKYPIDQSDGGEDDDKAEHAIWLKRLGEIGRQPRSPWLKQAAGIEIVDGDPISDNGIEIWNLLEDRKIENIVLLGVHTNMCVLGRPFGLRQLSKNGKHVVLMRDMTDTMYNPASPPYVSHFCGTELIVEHIEKYVCPTITSVDLLGGEPFHFPEDRRHVLMLIGDDEYKTELTLPEFAEKELVPLGFTVTIIHADPKDRNDFPGLVDALPKADLLIVSARRRTPKKEQLDAIRRHIAEGKPVIGIRTASHAFSLRAGSDTSKLAEQGLDSWLDYDAAIHGGNYQGHHGVGPTTAITVAEGAQNHPILRGVDVANLQGKGSLYRTSPLAIDTVPLLIGTISETAPEPIAWTNRAKPTTENGPRARVFYTSLGHVDDFAQPAFRKLLLGGIFWTLEPQYADPSTIDRFLPVAK</sequence>
<dbReference type="eggNOG" id="COG3828">
    <property type="taxonomic scope" value="Bacteria"/>
</dbReference>
<keyword evidence="1 5" id="KW-0732">Signal</keyword>
<dbReference type="SUPFAM" id="SSF101898">
    <property type="entry name" value="NHL repeat"/>
    <property type="match status" value="1"/>
</dbReference>
<gene>
    <name evidence="7" type="ordered locus">Psta_2160</name>
</gene>
<keyword evidence="2" id="KW-0677">Repeat</keyword>
<protein>
    <submittedName>
        <fullName evidence="7">NHL repeat containing protein</fullName>
    </submittedName>
</protein>
<dbReference type="InterPro" id="IPR029010">
    <property type="entry name" value="ThuA-like"/>
</dbReference>
<dbReference type="PANTHER" id="PTHR10680:SF38">
    <property type="entry name" value="BLL1368 PROTEIN"/>
    <property type="match status" value="1"/>
</dbReference>
<dbReference type="PROSITE" id="PS51125">
    <property type="entry name" value="NHL"/>
    <property type="match status" value="2"/>
</dbReference>
<feature type="chain" id="PRO_5003036008" evidence="5">
    <location>
        <begin position="28"/>
        <end position="846"/>
    </location>
</feature>
<dbReference type="eggNOG" id="COG1335">
    <property type="taxonomic scope" value="Bacteria"/>
</dbReference>
<dbReference type="PANTHER" id="PTHR10680">
    <property type="entry name" value="PEPTIDYL-GLYCINE ALPHA-AMIDATING MONOOXYGENASE"/>
    <property type="match status" value="1"/>
</dbReference>
<dbReference type="InterPro" id="IPR029062">
    <property type="entry name" value="Class_I_gatase-like"/>
</dbReference>
<dbReference type="InterPro" id="IPR001258">
    <property type="entry name" value="NHL_repeat"/>
</dbReference>
<dbReference type="Proteomes" id="UP000001887">
    <property type="component" value="Chromosome"/>
</dbReference>
<feature type="repeat" description="NHL" evidence="4">
    <location>
        <begin position="174"/>
        <end position="217"/>
    </location>
</feature>